<feature type="non-terminal residue" evidence="2">
    <location>
        <position position="261"/>
    </location>
</feature>
<feature type="region of interest" description="Disordered" evidence="1">
    <location>
        <begin position="1"/>
        <end position="64"/>
    </location>
</feature>
<evidence type="ECO:0000256" key="1">
    <source>
        <dbReference type="SAM" id="MobiDB-lite"/>
    </source>
</evidence>
<dbReference type="Pfam" id="PF13560">
    <property type="entry name" value="HTH_31"/>
    <property type="match status" value="1"/>
</dbReference>
<feature type="compositionally biased region" description="Low complexity" evidence="1">
    <location>
        <begin position="149"/>
        <end position="171"/>
    </location>
</feature>
<feature type="region of interest" description="Disordered" evidence="1">
    <location>
        <begin position="148"/>
        <end position="251"/>
    </location>
</feature>
<sequence>MRWTSPVRLRSQPSPGSGCRTTKTGRFGTLERPYALPPGGTPPVGNGVAGRGNTVGEAEGPAGRPAETRRFALLMRGLKERSGQSYGSLARQLHVSTSTLHRYCNGEAVPTEFATVDRFVRACGADHDEAVELHRAWLLADARRRAAERSGTPSASRPAGSASGSATGAGRTDVSPGRTDVPSGRTDVSSARADGAGGGAGTGTGGAGTKQGAGSGATDPVPRAAAAARGVPAGATGQPGAERPGYAPSRMPWYRRRAVLG</sequence>
<dbReference type="InterPro" id="IPR010982">
    <property type="entry name" value="Lambda_DNA-bd_dom_sf"/>
</dbReference>
<evidence type="ECO:0000313" key="3">
    <source>
        <dbReference type="Proteomes" id="UP000812013"/>
    </source>
</evidence>
<comment type="caution">
    <text evidence="2">The sequence shown here is derived from an EMBL/GenBank/DDBJ whole genome shotgun (WGS) entry which is preliminary data.</text>
</comment>
<proteinExistence type="predicted"/>
<feature type="compositionally biased region" description="Polar residues" evidence="1">
    <location>
        <begin position="11"/>
        <end position="24"/>
    </location>
</feature>
<feature type="compositionally biased region" description="Gly residues" evidence="1">
    <location>
        <begin position="195"/>
        <end position="215"/>
    </location>
</feature>
<dbReference type="InterPro" id="IPR001387">
    <property type="entry name" value="Cro/C1-type_HTH"/>
</dbReference>
<accession>A0ABS6ZEI6</accession>
<organism evidence="2 3">
    <name type="scientific">Streptomyces bambusae</name>
    <dbReference type="NCBI Taxonomy" id="1550616"/>
    <lineage>
        <taxon>Bacteria</taxon>
        <taxon>Bacillati</taxon>
        <taxon>Actinomycetota</taxon>
        <taxon>Actinomycetes</taxon>
        <taxon>Kitasatosporales</taxon>
        <taxon>Streptomycetaceae</taxon>
        <taxon>Streptomyces</taxon>
    </lineage>
</organism>
<feature type="compositionally biased region" description="Low complexity" evidence="1">
    <location>
        <begin position="216"/>
        <end position="236"/>
    </location>
</feature>
<reference evidence="2 3" key="1">
    <citation type="submission" date="2019-12" db="EMBL/GenBank/DDBJ databases">
        <title>Genome sequence of Streptomyces bambusae.</title>
        <authorList>
            <person name="Bansal K."/>
            <person name="Choksket S."/>
            <person name="Korpole S."/>
            <person name="Patil P.B."/>
        </authorList>
    </citation>
    <scope>NUCLEOTIDE SEQUENCE [LARGE SCALE GENOMIC DNA]</scope>
    <source>
        <strain evidence="2 3">SK60</strain>
    </source>
</reference>
<dbReference type="CDD" id="cd00093">
    <property type="entry name" value="HTH_XRE"/>
    <property type="match status" value="1"/>
</dbReference>
<dbReference type="SUPFAM" id="SSF47413">
    <property type="entry name" value="lambda repressor-like DNA-binding domains"/>
    <property type="match status" value="1"/>
</dbReference>
<dbReference type="EMBL" id="WTFF01000351">
    <property type="protein sequence ID" value="MBW5486179.1"/>
    <property type="molecule type" value="Genomic_DNA"/>
</dbReference>
<gene>
    <name evidence="2" type="ORF">GPJ59_31030</name>
</gene>
<dbReference type="Proteomes" id="UP000812013">
    <property type="component" value="Unassembled WGS sequence"/>
</dbReference>
<name>A0ABS6ZEI6_9ACTN</name>
<evidence type="ECO:0000313" key="2">
    <source>
        <dbReference type="EMBL" id="MBW5486179.1"/>
    </source>
</evidence>
<protein>
    <submittedName>
        <fullName evidence="2">Helix-turn-helix domain-containing protein</fullName>
    </submittedName>
</protein>
<keyword evidence="3" id="KW-1185">Reference proteome</keyword>